<dbReference type="InterPro" id="IPR036412">
    <property type="entry name" value="HAD-like_sf"/>
</dbReference>
<dbReference type="GO" id="GO:0005829">
    <property type="term" value="C:cytosol"/>
    <property type="evidence" value="ECO:0007669"/>
    <property type="project" value="TreeGrafter"/>
</dbReference>
<sequence length="232" mass="24253">MGRRRTLDAGPLAPHVHATGDGVASESVFTIGFDLDLTLIDSRQRILTAAQRAFTDLGHSVSDAALLPHMGVPIDDVARELVSGIDAAEFLRRYRVHYDTDVTTPVPVLDGAPELLAAIRAAGGTAVVVSAKQQAAAERAVAEAGLDVAAVVGGHFGERKGEALRRFENVRAYLGDHVEDAAAARAAGCPFIGVTTGEFDAVALERAGASSTVGNLEQAVCVIPELARLQRP</sequence>
<dbReference type="Proteomes" id="UP000319792">
    <property type="component" value="Unassembled WGS sequence"/>
</dbReference>
<dbReference type="Pfam" id="PF13419">
    <property type="entry name" value="HAD_2"/>
    <property type="match status" value="1"/>
</dbReference>
<evidence type="ECO:0000313" key="1">
    <source>
        <dbReference type="EMBL" id="TWS22220.1"/>
    </source>
</evidence>
<dbReference type="AlphaFoldDB" id="A0A5C5RHH4"/>
<dbReference type="InterPro" id="IPR023198">
    <property type="entry name" value="PGP-like_dom2"/>
</dbReference>
<proteinExistence type="predicted"/>
<dbReference type="SFLD" id="SFLDG01129">
    <property type="entry name" value="C1.5:_HAD__Beta-PGM__Phosphata"/>
    <property type="match status" value="1"/>
</dbReference>
<dbReference type="SFLD" id="SFLDS00003">
    <property type="entry name" value="Haloacid_Dehalogenase"/>
    <property type="match status" value="1"/>
</dbReference>
<accession>A0A5C5RHH4</accession>
<comment type="caution">
    <text evidence="1">The sequence shown here is derived from an EMBL/GenBank/DDBJ whole genome shotgun (WGS) entry which is preliminary data.</text>
</comment>
<evidence type="ECO:0000313" key="2">
    <source>
        <dbReference type="Proteomes" id="UP000319792"/>
    </source>
</evidence>
<keyword evidence="2" id="KW-1185">Reference proteome</keyword>
<reference evidence="1 2" key="1">
    <citation type="submission" date="2019-06" db="EMBL/GenBank/DDBJ databases">
        <authorList>
            <person name="Teng J.L.L."/>
            <person name="Lee H.H."/>
            <person name="Lau S.K.P."/>
            <person name="Woo P.C.Y."/>
        </authorList>
    </citation>
    <scope>NUCLEOTIDE SEQUENCE [LARGE SCALE GENOMIC DNA]</scope>
    <source>
        <strain evidence="1 2">HKU70</strain>
    </source>
</reference>
<dbReference type="EMBL" id="VIGV01000011">
    <property type="protein sequence ID" value="TWS22220.1"/>
    <property type="molecule type" value="Genomic_DNA"/>
</dbReference>
<dbReference type="GO" id="GO:0006281">
    <property type="term" value="P:DNA repair"/>
    <property type="evidence" value="ECO:0007669"/>
    <property type="project" value="TreeGrafter"/>
</dbReference>
<dbReference type="GO" id="GO:0008967">
    <property type="term" value="F:phosphoglycolate phosphatase activity"/>
    <property type="evidence" value="ECO:0007669"/>
    <property type="project" value="TreeGrafter"/>
</dbReference>
<reference evidence="1 2" key="2">
    <citation type="submission" date="2019-08" db="EMBL/GenBank/DDBJ databases">
        <title>Tsukamurella conjunctivitidis sp. nov., Tsukamurella assacharolytica sp. nov. and Tsukamurella sputae sp. nov. isolated from patients with conjunctivitis, bacteraemia (lymphoma) and respiratory infection (sputum) in Hong Kong.</title>
        <authorList>
            <person name="Fok K.M.N."/>
            <person name="Fong J.Y.H."/>
        </authorList>
    </citation>
    <scope>NUCLEOTIDE SEQUENCE [LARGE SCALE GENOMIC DNA]</scope>
    <source>
        <strain evidence="1 2">HKU70</strain>
    </source>
</reference>
<dbReference type="InterPro" id="IPR050155">
    <property type="entry name" value="HAD-like_hydrolase_sf"/>
</dbReference>
<dbReference type="PANTHER" id="PTHR43434:SF1">
    <property type="entry name" value="PHOSPHOGLYCOLATE PHOSPHATASE"/>
    <property type="match status" value="1"/>
</dbReference>
<organism evidence="1 2">
    <name type="scientific">Tsukamurella sputi</name>
    <dbReference type="NCBI Taxonomy" id="2591848"/>
    <lineage>
        <taxon>Bacteria</taxon>
        <taxon>Bacillati</taxon>
        <taxon>Actinomycetota</taxon>
        <taxon>Actinomycetes</taxon>
        <taxon>Mycobacteriales</taxon>
        <taxon>Tsukamurellaceae</taxon>
        <taxon>Tsukamurella</taxon>
    </lineage>
</organism>
<dbReference type="InterPro" id="IPR041492">
    <property type="entry name" value="HAD_2"/>
</dbReference>
<dbReference type="Gene3D" id="3.40.50.1000">
    <property type="entry name" value="HAD superfamily/HAD-like"/>
    <property type="match status" value="1"/>
</dbReference>
<dbReference type="InterPro" id="IPR023214">
    <property type="entry name" value="HAD_sf"/>
</dbReference>
<keyword evidence="1" id="KW-0378">Hydrolase</keyword>
<dbReference type="PANTHER" id="PTHR43434">
    <property type="entry name" value="PHOSPHOGLYCOLATE PHOSPHATASE"/>
    <property type="match status" value="1"/>
</dbReference>
<name>A0A5C5RHH4_9ACTN</name>
<protein>
    <submittedName>
        <fullName evidence="1">HAD family hydrolase</fullName>
    </submittedName>
</protein>
<dbReference type="Gene3D" id="1.10.150.240">
    <property type="entry name" value="Putative phosphatase, domain 2"/>
    <property type="match status" value="1"/>
</dbReference>
<dbReference type="SUPFAM" id="SSF56784">
    <property type="entry name" value="HAD-like"/>
    <property type="match status" value="1"/>
</dbReference>
<gene>
    <name evidence="1" type="ORF">FK268_20820</name>
</gene>